<evidence type="ECO:0000313" key="4">
    <source>
        <dbReference type="Proteomes" id="UP000482960"/>
    </source>
</evidence>
<feature type="transmembrane region" description="Helical" evidence="2">
    <location>
        <begin position="432"/>
        <end position="453"/>
    </location>
</feature>
<keyword evidence="4" id="KW-1185">Reference proteome</keyword>
<comment type="caution">
    <text evidence="3">The sequence shown here is derived from an EMBL/GenBank/DDBJ whole genome shotgun (WGS) entry which is preliminary data.</text>
</comment>
<dbReference type="RefSeq" id="WP_173085970.1">
    <property type="nucleotide sequence ID" value="NZ_BAABJB010000072.1"/>
</dbReference>
<name>A0A6V8LGF5_9ACTN</name>
<keyword evidence="2" id="KW-0472">Membrane</keyword>
<organism evidence="3 4">
    <name type="scientific">Phytohabitans rumicis</name>
    <dbReference type="NCBI Taxonomy" id="1076125"/>
    <lineage>
        <taxon>Bacteria</taxon>
        <taxon>Bacillati</taxon>
        <taxon>Actinomycetota</taxon>
        <taxon>Actinomycetes</taxon>
        <taxon>Micromonosporales</taxon>
        <taxon>Micromonosporaceae</taxon>
    </lineage>
</organism>
<feature type="region of interest" description="Disordered" evidence="1">
    <location>
        <begin position="199"/>
        <end position="230"/>
    </location>
</feature>
<feature type="transmembrane region" description="Helical" evidence="2">
    <location>
        <begin position="377"/>
        <end position="395"/>
    </location>
</feature>
<feature type="transmembrane region" description="Helical" evidence="2">
    <location>
        <begin position="294"/>
        <end position="324"/>
    </location>
</feature>
<keyword evidence="2" id="KW-0812">Transmembrane</keyword>
<evidence type="ECO:0000313" key="3">
    <source>
        <dbReference type="EMBL" id="GFJ96342.1"/>
    </source>
</evidence>
<gene>
    <name evidence="3" type="ORF">Prum_099840</name>
</gene>
<dbReference type="Proteomes" id="UP000482960">
    <property type="component" value="Unassembled WGS sequence"/>
</dbReference>
<accession>A0A6V8LGF5</accession>
<evidence type="ECO:0008006" key="5">
    <source>
        <dbReference type="Google" id="ProtNLM"/>
    </source>
</evidence>
<dbReference type="EMBL" id="BLPG01000002">
    <property type="protein sequence ID" value="GFJ96342.1"/>
    <property type="molecule type" value="Genomic_DNA"/>
</dbReference>
<feature type="transmembrane region" description="Helical" evidence="2">
    <location>
        <begin position="344"/>
        <end position="370"/>
    </location>
</feature>
<dbReference type="AlphaFoldDB" id="A0A6V8LGF5"/>
<protein>
    <recommendedName>
        <fullName evidence="5">ABC transporter</fullName>
    </recommendedName>
</protein>
<evidence type="ECO:0000256" key="2">
    <source>
        <dbReference type="SAM" id="Phobius"/>
    </source>
</evidence>
<evidence type="ECO:0000256" key="1">
    <source>
        <dbReference type="SAM" id="MobiDB-lite"/>
    </source>
</evidence>
<reference evidence="3 4" key="1">
    <citation type="submission" date="2020-03" db="EMBL/GenBank/DDBJ databases">
        <title>Whole genome shotgun sequence of Phytohabitans rumicis NBRC 108638.</title>
        <authorList>
            <person name="Komaki H."/>
            <person name="Tamura T."/>
        </authorList>
    </citation>
    <scope>NUCLEOTIDE SEQUENCE [LARGE SCALE GENOMIC DNA]</scope>
    <source>
        <strain evidence="3 4">NBRC 108638</strain>
    </source>
</reference>
<dbReference type="Gene3D" id="2.60.120.200">
    <property type="match status" value="1"/>
</dbReference>
<keyword evidence="2" id="KW-1133">Transmembrane helix</keyword>
<proteinExistence type="predicted"/>
<sequence>MSLLRAEWTKLRTVPGLAWCLLAAAGAIAAFAVVISSGSPGTFGGAAYVDEFRFVHRPLTGDGTLVARVRTQDGGHPWAMAGILLKQSATPGAPYAALMVTPGHGVRLQSGFTTDLAGSRRPAPRWLRLTRAGATVTGYESADGTAWSTVGTVTLDALGPSAQAGLFVTSPGMTRVVPMRPALVRIRPGSATFDSVRLETETPQPAAAWRGTDVGGPADRSGPAAPDPDGAFTLTGSGDIVGRTDDGSRIVAATAGTIFGVLPIVALGALVTTSEYRGHAIRTTLAASPRRGRVLAAKAVVAGGAAFAAGLAGTALALLVSQPLLRRQGFRPPVYPDPALSDPAVWRVVAGTAAFLALVAVLGVGLGAILRRGAGTIAVLAGALLVPLVVTPFLPADAGRWVQRLAPLAGLSLQQVRESDDALLLPWAGRPWTGLAVLCGYAGLTLLLGYAVLRRRDA</sequence>
<reference evidence="3 4" key="2">
    <citation type="submission" date="2020-03" db="EMBL/GenBank/DDBJ databases">
        <authorList>
            <person name="Ichikawa N."/>
            <person name="Kimura A."/>
            <person name="Kitahashi Y."/>
            <person name="Uohara A."/>
        </authorList>
    </citation>
    <scope>NUCLEOTIDE SEQUENCE [LARGE SCALE GENOMIC DNA]</scope>
    <source>
        <strain evidence="3 4">NBRC 108638</strain>
    </source>
</reference>
<feature type="transmembrane region" description="Helical" evidence="2">
    <location>
        <begin position="250"/>
        <end position="273"/>
    </location>
</feature>